<dbReference type="CDD" id="cd05399">
    <property type="entry name" value="NT_Rel-Spo_like"/>
    <property type="match status" value="1"/>
</dbReference>
<dbReference type="GeneID" id="93159501"/>
<dbReference type="PANTHER" id="PTHR47837:SF2">
    <property type="entry name" value="GTP PYROPHOSPHOKINASE YWAC"/>
    <property type="match status" value="1"/>
</dbReference>
<protein>
    <recommendedName>
        <fullName evidence="2">RelA/SpoT domain-containing protein</fullName>
    </recommendedName>
</protein>
<comment type="pathway">
    <text evidence="1">Purine metabolism; ppGpp biosynthesis; ppGpp from GTP: step 1/2.</text>
</comment>
<keyword evidence="4" id="KW-1185">Reference proteome</keyword>
<reference evidence="3 4" key="1">
    <citation type="submission" date="2019-08" db="EMBL/GenBank/DDBJ databases">
        <title>In-depth cultivation of the pig gut microbiome towards novel bacterial diversity and tailored functional studies.</title>
        <authorList>
            <person name="Wylensek D."/>
            <person name="Hitch T.C.A."/>
            <person name="Clavel T."/>
        </authorList>
    </citation>
    <scope>NUCLEOTIDE SEQUENCE [LARGE SCALE GENOMIC DNA]</scope>
    <source>
        <strain evidence="3 4">LKV-472-APC-3</strain>
    </source>
</reference>
<evidence type="ECO:0000256" key="1">
    <source>
        <dbReference type="ARBA" id="ARBA00004976"/>
    </source>
</evidence>
<dbReference type="AlphaFoldDB" id="A0A6N7VJQ6"/>
<dbReference type="Pfam" id="PF04607">
    <property type="entry name" value="RelA_SpoT"/>
    <property type="match status" value="1"/>
</dbReference>
<feature type="domain" description="RelA/SpoT" evidence="2">
    <location>
        <begin position="7"/>
        <end position="61"/>
    </location>
</feature>
<dbReference type="InterPro" id="IPR007685">
    <property type="entry name" value="RelA_SpoT"/>
</dbReference>
<evidence type="ECO:0000313" key="4">
    <source>
        <dbReference type="Proteomes" id="UP000434241"/>
    </source>
</evidence>
<dbReference type="UniPathway" id="UPA00908">
    <property type="reaction ID" value="UER00884"/>
</dbReference>
<evidence type="ECO:0000259" key="2">
    <source>
        <dbReference type="Pfam" id="PF04607"/>
    </source>
</evidence>
<dbReference type="InterPro" id="IPR043519">
    <property type="entry name" value="NT_sf"/>
</dbReference>
<gene>
    <name evidence="3" type="ORF">FYJ55_09410</name>
</gene>
<organism evidence="3 4">
    <name type="scientific">Holdemanella porci</name>
    <dbReference type="NCBI Taxonomy" id="2652276"/>
    <lineage>
        <taxon>Bacteria</taxon>
        <taxon>Bacillati</taxon>
        <taxon>Bacillota</taxon>
        <taxon>Erysipelotrichia</taxon>
        <taxon>Erysipelotrichales</taxon>
        <taxon>Erysipelotrichaceae</taxon>
        <taxon>Holdemanella</taxon>
    </lineage>
</organism>
<name>A0A6N7VJQ6_9FIRM</name>
<evidence type="ECO:0000313" key="3">
    <source>
        <dbReference type="EMBL" id="MSS57072.1"/>
    </source>
</evidence>
<dbReference type="EMBL" id="VUMR01000067">
    <property type="protein sequence ID" value="MSS57072.1"/>
    <property type="molecule type" value="Genomic_DNA"/>
</dbReference>
<dbReference type="RefSeq" id="WP_154556616.1">
    <property type="nucleotide sequence ID" value="NZ_VUMR01000067.1"/>
</dbReference>
<comment type="caution">
    <text evidence="3">The sequence shown here is derived from an EMBL/GenBank/DDBJ whole genome shotgun (WGS) entry which is preliminary data.</text>
</comment>
<proteinExistence type="predicted"/>
<dbReference type="GO" id="GO:0015970">
    <property type="term" value="P:guanosine tetraphosphate biosynthetic process"/>
    <property type="evidence" value="ECO:0007669"/>
    <property type="project" value="UniProtKB-UniPathway"/>
</dbReference>
<dbReference type="SUPFAM" id="SSF81301">
    <property type="entry name" value="Nucleotidyltransferase"/>
    <property type="match status" value="1"/>
</dbReference>
<dbReference type="InterPro" id="IPR052366">
    <property type="entry name" value="GTP_Pyrophosphokinase"/>
</dbReference>
<sequence length="68" mass="8074">MKKIGDEYSLLHDIGVRIICSFVDEIYEIKDWIHSCFKVVEVRDNLSYPKLSGYRSLHVIIKVDGWFR</sequence>
<dbReference type="Proteomes" id="UP000434241">
    <property type="component" value="Unassembled WGS sequence"/>
</dbReference>
<accession>A0A6N7VJQ6</accession>
<dbReference type="Gene3D" id="3.30.460.10">
    <property type="entry name" value="Beta Polymerase, domain 2"/>
    <property type="match status" value="1"/>
</dbReference>
<dbReference type="PANTHER" id="PTHR47837">
    <property type="entry name" value="GTP PYROPHOSPHOKINASE YJBM"/>
    <property type="match status" value="1"/>
</dbReference>